<dbReference type="PANTHER" id="PTHR15296">
    <property type="entry name" value="MEMBRANE-ASSOCIATED PROTEIN MAP17"/>
    <property type="match status" value="1"/>
</dbReference>
<feature type="region of interest" description="Disordered" evidence="6">
    <location>
        <begin position="70"/>
        <end position="96"/>
    </location>
</feature>
<keyword evidence="4 7" id="KW-0472">Membrane</keyword>
<proteinExistence type="inferred from homology"/>
<evidence type="ECO:0000256" key="7">
    <source>
        <dbReference type="SAM" id="Phobius"/>
    </source>
</evidence>
<feature type="transmembrane region" description="Helical" evidence="7">
    <location>
        <begin position="36"/>
        <end position="59"/>
    </location>
</feature>
<evidence type="ECO:0000256" key="3">
    <source>
        <dbReference type="ARBA" id="ARBA00022989"/>
    </source>
</evidence>
<name>A0AAD8CUE9_ACIOX</name>
<protein>
    <submittedName>
        <fullName evidence="9">Small integral membrane protein 24-like</fullName>
    </submittedName>
</protein>
<keyword evidence="10" id="KW-1185">Reference proteome</keyword>
<feature type="chain" id="PRO_5042248889" evidence="8">
    <location>
        <begin position="21"/>
        <end position="96"/>
    </location>
</feature>
<evidence type="ECO:0000256" key="6">
    <source>
        <dbReference type="SAM" id="MobiDB-lite"/>
    </source>
</evidence>
<dbReference type="Proteomes" id="UP001230051">
    <property type="component" value="Unassembled WGS sequence"/>
</dbReference>
<dbReference type="Pfam" id="PF15807">
    <property type="entry name" value="MAP17"/>
    <property type="match status" value="1"/>
</dbReference>
<feature type="signal peptide" evidence="8">
    <location>
        <begin position="1"/>
        <end position="20"/>
    </location>
</feature>
<evidence type="ECO:0000313" key="9">
    <source>
        <dbReference type="EMBL" id="KAK1156981.1"/>
    </source>
</evidence>
<evidence type="ECO:0000313" key="10">
    <source>
        <dbReference type="Proteomes" id="UP001230051"/>
    </source>
</evidence>
<dbReference type="PANTHER" id="PTHR15296:SF2">
    <property type="entry name" value="SMALL INTEGRAL MEMBRANE PROTEIN 24"/>
    <property type="match status" value="1"/>
</dbReference>
<organism evidence="9 10">
    <name type="scientific">Acipenser oxyrinchus oxyrinchus</name>
    <dbReference type="NCBI Taxonomy" id="40147"/>
    <lineage>
        <taxon>Eukaryota</taxon>
        <taxon>Metazoa</taxon>
        <taxon>Chordata</taxon>
        <taxon>Craniata</taxon>
        <taxon>Vertebrata</taxon>
        <taxon>Euteleostomi</taxon>
        <taxon>Actinopterygii</taxon>
        <taxon>Chondrostei</taxon>
        <taxon>Acipenseriformes</taxon>
        <taxon>Acipenseridae</taxon>
        <taxon>Acipenser</taxon>
    </lineage>
</organism>
<dbReference type="EMBL" id="JAGXEW010000026">
    <property type="protein sequence ID" value="KAK1156981.1"/>
    <property type="molecule type" value="Genomic_DNA"/>
</dbReference>
<dbReference type="GO" id="GO:0016020">
    <property type="term" value="C:membrane"/>
    <property type="evidence" value="ECO:0007669"/>
    <property type="project" value="UniProtKB-SubCell"/>
</dbReference>
<keyword evidence="3 7" id="KW-1133">Transmembrane helix</keyword>
<reference evidence="9" key="1">
    <citation type="submission" date="2022-02" db="EMBL/GenBank/DDBJ databases">
        <title>Atlantic sturgeon de novo genome assembly.</title>
        <authorList>
            <person name="Stock M."/>
            <person name="Klopp C."/>
            <person name="Guiguen Y."/>
            <person name="Cabau C."/>
            <person name="Parinello H."/>
            <person name="Santidrian Yebra-Pimentel E."/>
            <person name="Kuhl H."/>
            <person name="Dirks R.P."/>
            <person name="Guessner J."/>
            <person name="Wuertz S."/>
            <person name="Du K."/>
            <person name="Schartl M."/>
        </authorList>
    </citation>
    <scope>NUCLEOTIDE SEQUENCE</scope>
    <source>
        <strain evidence="9">STURGEONOMICS-FGT-2020</strain>
        <tissue evidence="9">Whole blood</tissue>
    </source>
</reference>
<comment type="similarity">
    <text evidence="5">Belongs to the PDZK1-interacting protein 1/SMIM24 family.</text>
</comment>
<evidence type="ECO:0000256" key="5">
    <source>
        <dbReference type="ARBA" id="ARBA00049650"/>
    </source>
</evidence>
<comment type="subcellular location">
    <subcellularLocation>
        <location evidence="1">Membrane</location>
        <topology evidence="1">Single-pass membrane protein</topology>
    </subcellularLocation>
</comment>
<keyword evidence="8" id="KW-0732">Signal</keyword>
<evidence type="ECO:0000256" key="1">
    <source>
        <dbReference type="ARBA" id="ARBA00004167"/>
    </source>
</evidence>
<dbReference type="InterPro" id="IPR031627">
    <property type="entry name" value="PDZK1IP1/SMIM24"/>
</dbReference>
<sequence>MVLSLRSLASFFLLVSAAAAQQAGRMSESTSGTKTLQPWLVGLIAVVGFLFIVFTLLIVKRLFCQKEKSEGEDESSADGHDNLTLQLQEAGRVTSL</sequence>
<comment type="caution">
    <text evidence="9">The sequence shown here is derived from an EMBL/GenBank/DDBJ whole genome shotgun (WGS) entry which is preliminary data.</text>
</comment>
<gene>
    <name evidence="9" type="primary">SMIM24</name>
    <name evidence="9" type="ORF">AOXY_G24538</name>
</gene>
<dbReference type="AlphaFoldDB" id="A0AAD8CUE9"/>
<evidence type="ECO:0000256" key="4">
    <source>
        <dbReference type="ARBA" id="ARBA00023136"/>
    </source>
</evidence>
<keyword evidence="2 7" id="KW-0812">Transmembrane</keyword>
<evidence type="ECO:0000256" key="8">
    <source>
        <dbReference type="SAM" id="SignalP"/>
    </source>
</evidence>
<evidence type="ECO:0000256" key="2">
    <source>
        <dbReference type="ARBA" id="ARBA00022692"/>
    </source>
</evidence>
<accession>A0AAD8CUE9</accession>